<reference evidence="2 3" key="1">
    <citation type="journal article" date="2011" name="Genome Res.">
        <title>Chromosome and gene copy number variation allow major structural change between species and strains of Leishmania.</title>
        <authorList>
            <person name="Rogers M.B."/>
            <person name="Hilley J.D."/>
            <person name="Dickens N.J."/>
            <person name="Wilkes J."/>
            <person name="Bates P.A."/>
            <person name="Depledge D.P."/>
            <person name="Harris D."/>
            <person name="Her Y."/>
            <person name="Herzyk P."/>
            <person name="Imamura H."/>
            <person name="Otto T.D."/>
            <person name="Sanders M."/>
            <person name="Seeger K."/>
            <person name="Dujardin J.C."/>
            <person name="Berriman M."/>
            <person name="Smith D.F."/>
            <person name="Hertz-Fowler C."/>
            <person name="Mottram J.C."/>
        </authorList>
    </citation>
    <scope>NUCLEOTIDE SEQUENCE [LARGE SCALE GENOMIC DNA]</scope>
    <source>
        <strain evidence="2 3">MHOM/GT/2001/U1103</strain>
    </source>
</reference>
<name>E9B1T3_LEIMU</name>
<accession>E9B1T3</accession>
<feature type="region of interest" description="Disordered" evidence="1">
    <location>
        <begin position="323"/>
        <end position="359"/>
    </location>
</feature>
<protein>
    <recommendedName>
        <fullName evidence="4">CSD domain-containing protein</fullName>
    </recommendedName>
</protein>
<gene>
    <name evidence="2" type="ORF">LMXM_30_1350</name>
</gene>
<evidence type="ECO:0000313" key="3">
    <source>
        <dbReference type="Proteomes" id="UP000007259"/>
    </source>
</evidence>
<dbReference type="RefSeq" id="XP_003877653.1">
    <property type="nucleotide sequence ID" value="XM_003877604.1"/>
</dbReference>
<organism evidence="2 3">
    <name type="scientific">Leishmania mexicana (strain MHOM/GT/2001/U1103)</name>
    <dbReference type="NCBI Taxonomy" id="929439"/>
    <lineage>
        <taxon>Eukaryota</taxon>
        <taxon>Discoba</taxon>
        <taxon>Euglenozoa</taxon>
        <taxon>Kinetoplastea</taxon>
        <taxon>Metakinetoplastina</taxon>
        <taxon>Trypanosomatida</taxon>
        <taxon>Trypanosomatidae</taxon>
        <taxon>Leishmaniinae</taxon>
        <taxon>Leishmania</taxon>
    </lineage>
</organism>
<dbReference type="KEGG" id="lmi:LMXM_30_1350"/>
<dbReference type="Gene3D" id="2.40.50.140">
    <property type="entry name" value="Nucleic acid-binding proteins"/>
    <property type="match status" value="1"/>
</dbReference>
<dbReference type="OMA" id="WGYQAID"/>
<dbReference type="AlphaFoldDB" id="E9B1T3"/>
<evidence type="ECO:0000313" key="2">
    <source>
        <dbReference type="EMBL" id="CBZ29190.1"/>
    </source>
</evidence>
<evidence type="ECO:0008006" key="4">
    <source>
        <dbReference type="Google" id="ProtNLM"/>
    </source>
</evidence>
<dbReference type="OrthoDB" id="422005at2759"/>
<dbReference type="GeneID" id="13451897"/>
<proteinExistence type="predicted"/>
<keyword evidence="3" id="KW-1185">Reference proteome</keyword>
<dbReference type="Proteomes" id="UP000007259">
    <property type="component" value="Chromosome 30"/>
</dbReference>
<dbReference type="PhylomeDB" id="E9B1T3"/>
<dbReference type="EMBL" id="FR799583">
    <property type="protein sequence ID" value="CBZ29190.1"/>
    <property type="molecule type" value="Genomic_DNA"/>
</dbReference>
<dbReference type="VEuPathDB" id="TriTrypDB:LmxM.30.1350"/>
<evidence type="ECO:0000256" key="1">
    <source>
        <dbReference type="SAM" id="MobiDB-lite"/>
    </source>
</evidence>
<dbReference type="InterPro" id="IPR012340">
    <property type="entry name" value="NA-bd_OB-fold"/>
</dbReference>
<sequence length="532" mass="54325">MASPCASKGAPSIASAYNVGVPPSSITSAAQTATPPAAARAPVSGSAPMMMHLSMVTSASQPLDTNTLLCTPPQQLCIAQGAEGAATAASVMLSMMDQSQMYMMGFPGVGMPVSYVTQTFAPTSGAPVMMASGATFAYTASGASMCSSTYSMLPDGGGGPLNVGAAPLAVYQAGSASGMSQLPSLGTMSEDTLGSCPFASTTSNMAPVCFPGAAPSFSATSHFSPTGAVLVQASASAPSVHLPPPPPPQYSSIVKSPAGGASRLIFDSHPTPVLRKGDAGKGYRAGVHYEGRVKRFNPIRGYGFVSATYKLIPLLKYRKMTEGKAPGPISTSEKQRHTPHARPRDSAGSGADKEGGKASEGAPLILASDAHAAAELRAEIDGDDLVYIKGVPHVREPVTMGDVFVHYNCLQRLPGEVNMEANGGFVNLPAGSRVQFKVEMFVPAELMEKASDDKEAAAMLNNLGVPVEENPNLLSGAIAAKKGWGYQAIDVLVLPPKGTLPAQLAPRNSATATEGVASGSASSVSLSSLCTL</sequence>